<protein>
    <recommendedName>
        <fullName evidence="8">Xylanolytic transcriptional activator regulatory domain-containing protein</fullName>
    </recommendedName>
</protein>
<reference evidence="9" key="1">
    <citation type="submission" date="2021-10" db="EMBL/GenBank/DDBJ databases">
        <authorList>
            <person name="Piombo E."/>
        </authorList>
    </citation>
    <scope>NUCLEOTIDE SEQUENCE</scope>
</reference>
<dbReference type="CDD" id="cd12148">
    <property type="entry name" value="fungal_TF_MHR"/>
    <property type="match status" value="1"/>
</dbReference>
<dbReference type="InterPro" id="IPR036291">
    <property type="entry name" value="NAD(P)-bd_dom_sf"/>
</dbReference>
<gene>
    <name evidence="9" type="ORF">CBYS24578_00017920</name>
</gene>
<keyword evidence="4" id="KW-0238">DNA-binding</keyword>
<feature type="domain" description="Xylanolytic transcriptional activator regulatory" evidence="8">
    <location>
        <begin position="560"/>
        <end position="634"/>
    </location>
</feature>
<evidence type="ECO:0000259" key="8">
    <source>
        <dbReference type="SMART" id="SM00906"/>
    </source>
</evidence>
<dbReference type="EMBL" id="CABFNO020001373">
    <property type="protein sequence ID" value="CAG9983831.1"/>
    <property type="molecule type" value="Genomic_DNA"/>
</dbReference>
<dbReference type="PANTHER" id="PTHR31313">
    <property type="entry name" value="TY1 ENHANCER ACTIVATOR"/>
    <property type="match status" value="1"/>
</dbReference>
<dbReference type="OrthoDB" id="4161332at2759"/>
<dbReference type="PANTHER" id="PTHR31313:SF86">
    <property type="entry name" value="ZN(2)-C6 FUNGAL-TYPE DOMAIN-CONTAINING PROTEIN"/>
    <property type="match status" value="1"/>
</dbReference>
<dbReference type="Pfam" id="PF01370">
    <property type="entry name" value="Epimerase"/>
    <property type="match status" value="1"/>
</dbReference>
<dbReference type="AlphaFoldDB" id="A0A9N9U843"/>
<dbReference type="InterPro" id="IPR007219">
    <property type="entry name" value="XnlR_reg_dom"/>
</dbReference>
<evidence type="ECO:0000313" key="9">
    <source>
        <dbReference type="EMBL" id="CAG9983831.1"/>
    </source>
</evidence>
<evidence type="ECO:0000256" key="2">
    <source>
        <dbReference type="ARBA" id="ARBA00022833"/>
    </source>
</evidence>
<keyword evidence="2" id="KW-0862">Zinc</keyword>
<dbReference type="Proteomes" id="UP000754883">
    <property type="component" value="Unassembled WGS sequence"/>
</dbReference>
<evidence type="ECO:0000313" key="10">
    <source>
        <dbReference type="Proteomes" id="UP000754883"/>
    </source>
</evidence>
<dbReference type="InterPro" id="IPR001509">
    <property type="entry name" value="Epimerase_deHydtase"/>
</dbReference>
<dbReference type="Pfam" id="PF04082">
    <property type="entry name" value="Fungal_trans"/>
    <property type="match status" value="1"/>
</dbReference>
<evidence type="ECO:0000256" key="6">
    <source>
        <dbReference type="ARBA" id="ARBA00023242"/>
    </source>
</evidence>
<dbReference type="GO" id="GO:0006351">
    <property type="term" value="P:DNA-templated transcription"/>
    <property type="evidence" value="ECO:0007669"/>
    <property type="project" value="InterPro"/>
</dbReference>
<dbReference type="SUPFAM" id="SSF51735">
    <property type="entry name" value="NAD(P)-binding Rossmann-fold domains"/>
    <property type="match status" value="1"/>
</dbReference>
<dbReference type="Gene3D" id="3.40.50.720">
    <property type="entry name" value="NAD(P)-binding Rossmann-like Domain"/>
    <property type="match status" value="1"/>
</dbReference>
<dbReference type="GO" id="GO:0008270">
    <property type="term" value="F:zinc ion binding"/>
    <property type="evidence" value="ECO:0007669"/>
    <property type="project" value="InterPro"/>
</dbReference>
<evidence type="ECO:0000256" key="1">
    <source>
        <dbReference type="ARBA" id="ARBA00022723"/>
    </source>
</evidence>
<accession>A0A9N9U843</accession>
<comment type="caution">
    <text evidence="9">The sequence shown here is derived from an EMBL/GenBank/DDBJ whole genome shotgun (WGS) entry which is preliminary data.</text>
</comment>
<keyword evidence="3" id="KW-0805">Transcription regulation</keyword>
<feature type="region of interest" description="Disordered" evidence="7">
    <location>
        <begin position="322"/>
        <end position="370"/>
    </location>
</feature>
<evidence type="ECO:0000256" key="3">
    <source>
        <dbReference type="ARBA" id="ARBA00023015"/>
    </source>
</evidence>
<keyword evidence="1" id="KW-0479">Metal-binding</keyword>
<evidence type="ECO:0000256" key="5">
    <source>
        <dbReference type="ARBA" id="ARBA00023163"/>
    </source>
</evidence>
<sequence>MSRRVIVTGGSGKAGRHIIQYLLDQGHHVLNLDLAPLPGDLGNQVHTLKVDLTDGGQVYSSILSHFKLTEPFSEPVNSPPDAVIHLAGIARNMLVPDIETYRVNTSSAFNIIEASCRLGVKKIILASTVCTYGVTYAEGDVDFPSFPVDEDIDVNPMDVYALSKVCCEKVGRSFARRFGIDIYALRIGAVIAPDEYEKSFQGYVNDPSKWKAHGWSYTDARDLGKMCSLAIGTDGLGFQIFNATNDHITNMRNTSEFLREQCPNTPFTREMEPREAPMSNQKIKRLLGFEQDHEWTKPTNRRIKELEDENQRLRQLLQEARKDGQETNVNSAHSSSSAQVAVESTQRQWSAEDSLEPPTGSARDELASETSPSLLAEAPQMNQASYHGPTSVLFDNLSRLNVKGTDEDFPTSDSNNIRCMLVAESARQRQLETVNFATGALDFDGVEPSLGMELLSIYWTRQPHAGLIVYRTVFMRDMACGGPYFSKLLLNAMYYSASKHCSSTAIRHEAKDINTAGWSFRQRFTEILRDQFDQSRITSIQALLIMSSSLFSRCDERSVSWLYAGNAFNMLIDMGIHVRRGTSRSMNSEELEVRRRVFWGAFLIDKLLCLYQGRHPNLRLSDSNIPLVFYDDYEELEHFNPISFCAAGEPSVLPSYNLSLLEHLCRLSIVMERIHSQVYSTSHSTQPSDHLPNDIKLLQLELEEWRRELPPQLDFVSCKAKLKPLPYNLAMLATYNLLVILVFRLLLSHTGPSPGSLENEALVTCCRAASEISQILQIHEKLYILGSETFVLCYAAHISATIHIHVLAHHGNQFGHREALSVCLGALDRHKAVYSSARRAREILHRLMADMGVSVEADAVVSPAVALPRTTGSLSVLGDTPGWQGRNDGDDHSPSLSTLLEPHGELGFPDFDATSIMENLRGTSGISESWFNVSEQTMLWDVYDDGFQSTWDVEN</sequence>
<dbReference type="GO" id="GO:0003677">
    <property type="term" value="F:DNA binding"/>
    <property type="evidence" value="ECO:0007669"/>
    <property type="project" value="UniProtKB-KW"/>
</dbReference>
<organism evidence="9 10">
    <name type="scientific">Clonostachys byssicola</name>
    <dbReference type="NCBI Taxonomy" id="160290"/>
    <lineage>
        <taxon>Eukaryota</taxon>
        <taxon>Fungi</taxon>
        <taxon>Dikarya</taxon>
        <taxon>Ascomycota</taxon>
        <taxon>Pezizomycotina</taxon>
        <taxon>Sordariomycetes</taxon>
        <taxon>Hypocreomycetidae</taxon>
        <taxon>Hypocreales</taxon>
        <taxon>Bionectriaceae</taxon>
        <taxon>Clonostachys</taxon>
    </lineage>
</organism>
<keyword evidence="10" id="KW-1185">Reference proteome</keyword>
<keyword evidence="6" id="KW-0539">Nucleus</keyword>
<keyword evidence="5" id="KW-0804">Transcription</keyword>
<dbReference type="InterPro" id="IPR051615">
    <property type="entry name" value="Transcr_Regulatory_Elem"/>
</dbReference>
<evidence type="ECO:0000256" key="7">
    <source>
        <dbReference type="SAM" id="MobiDB-lite"/>
    </source>
</evidence>
<dbReference type="SMART" id="SM00906">
    <property type="entry name" value="Fungal_trans"/>
    <property type="match status" value="1"/>
</dbReference>
<dbReference type="CDD" id="cd08946">
    <property type="entry name" value="SDR_e"/>
    <property type="match status" value="1"/>
</dbReference>
<name>A0A9N9U843_9HYPO</name>
<evidence type="ECO:0000256" key="4">
    <source>
        <dbReference type="ARBA" id="ARBA00023125"/>
    </source>
</evidence>
<feature type="compositionally biased region" description="Low complexity" evidence="7">
    <location>
        <begin position="326"/>
        <end position="346"/>
    </location>
</feature>
<proteinExistence type="predicted"/>